<feature type="compositionally biased region" description="Basic and acidic residues" evidence="1">
    <location>
        <begin position="217"/>
        <end position="226"/>
    </location>
</feature>
<dbReference type="EMBL" id="JARKIB010000290">
    <property type="protein sequence ID" value="KAJ7716525.1"/>
    <property type="molecule type" value="Genomic_DNA"/>
</dbReference>
<feature type="compositionally biased region" description="Basic and acidic residues" evidence="1">
    <location>
        <begin position="87"/>
        <end position="97"/>
    </location>
</feature>
<evidence type="ECO:0000313" key="2">
    <source>
        <dbReference type="EMBL" id="KAJ7716525.1"/>
    </source>
</evidence>
<feature type="compositionally biased region" description="Basic and acidic residues" evidence="1">
    <location>
        <begin position="128"/>
        <end position="147"/>
    </location>
</feature>
<proteinExistence type="predicted"/>
<gene>
    <name evidence="2" type="ORF">B0H16DRAFT_1613552</name>
</gene>
<feature type="region of interest" description="Disordered" evidence="1">
    <location>
        <begin position="123"/>
        <end position="259"/>
    </location>
</feature>
<reference evidence="2" key="1">
    <citation type="submission" date="2023-03" db="EMBL/GenBank/DDBJ databases">
        <title>Massive genome expansion in bonnet fungi (Mycena s.s.) driven by repeated elements and novel gene families across ecological guilds.</title>
        <authorList>
            <consortium name="Lawrence Berkeley National Laboratory"/>
            <person name="Harder C.B."/>
            <person name="Miyauchi S."/>
            <person name="Viragh M."/>
            <person name="Kuo A."/>
            <person name="Thoen E."/>
            <person name="Andreopoulos B."/>
            <person name="Lu D."/>
            <person name="Skrede I."/>
            <person name="Drula E."/>
            <person name="Henrissat B."/>
            <person name="Morin E."/>
            <person name="Kohler A."/>
            <person name="Barry K."/>
            <person name="LaButti K."/>
            <person name="Morin E."/>
            <person name="Salamov A."/>
            <person name="Lipzen A."/>
            <person name="Mereny Z."/>
            <person name="Hegedus B."/>
            <person name="Baldrian P."/>
            <person name="Stursova M."/>
            <person name="Weitz H."/>
            <person name="Taylor A."/>
            <person name="Grigoriev I.V."/>
            <person name="Nagy L.G."/>
            <person name="Martin F."/>
            <person name="Kauserud H."/>
        </authorList>
    </citation>
    <scope>NUCLEOTIDE SEQUENCE</scope>
    <source>
        <strain evidence="2">CBHHK182m</strain>
    </source>
</reference>
<sequence length="259" mass="29361">MPFFENATNFKISGGTFNTIAGDLNQYENHHSTYTSTSYNEYPDDRPNHQYYDPYARWPPRGRYPSHRRPQYPHQEQGPFGYAEYYEDRQSQSESRYDAGYPQAPGRFENSLRSTAHVEIAGGQFNDFPERDATQRSHHPDTRHESQDSVPSLSEVDGRIQPGNSTISGDPEPESDTSMSDEETSETAPIPAPAPAPRKPLTTVEKMRMAMADMEIDGTKEIEGTDRPQASPSRGDERRQKSSQSFGSKMNPFRPKRSS</sequence>
<protein>
    <submittedName>
        <fullName evidence="2">Uncharacterized protein</fullName>
    </submittedName>
</protein>
<feature type="region of interest" description="Disordered" evidence="1">
    <location>
        <begin position="87"/>
        <end position="108"/>
    </location>
</feature>
<evidence type="ECO:0000256" key="1">
    <source>
        <dbReference type="SAM" id="MobiDB-lite"/>
    </source>
</evidence>
<feature type="compositionally biased region" description="Acidic residues" evidence="1">
    <location>
        <begin position="171"/>
        <end position="185"/>
    </location>
</feature>
<organism evidence="2 3">
    <name type="scientific">Mycena metata</name>
    <dbReference type="NCBI Taxonomy" id="1033252"/>
    <lineage>
        <taxon>Eukaryota</taxon>
        <taxon>Fungi</taxon>
        <taxon>Dikarya</taxon>
        <taxon>Basidiomycota</taxon>
        <taxon>Agaricomycotina</taxon>
        <taxon>Agaricomycetes</taxon>
        <taxon>Agaricomycetidae</taxon>
        <taxon>Agaricales</taxon>
        <taxon>Marasmiineae</taxon>
        <taxon>Mycenaceae</taxon>
        <taxon>Mycena</taxon>
    </lineage>
</organism>
<keyword evidence="3" id="KW-1185">Reference proteome</keyword>
<dbReference type="AlphaFoldDB" id="A0AAD7MHL3"/>
<dbReference type="Proteomes" id="UP001215598">
    <property type="component" value="Unassembled WGS sequence"/>
</dbReference>
<accession>A0AAD7MHL3</accession>
<evidence type="ECO:0000313" key="3">
    <source>
        <dbReference type="Proteomes" id="UP001215598"/>
    </source>
</evidence>
<comment type="caution">
    <text evidence="2">The sequence shown here is derived from an EMBL/GenBank/DDBJ whole genome shotgun (WGS) entry which is preliminary data.</text>
</comment>
<name>A0AAD7MHL3_9AGAR</name>